<reference evidence="8 9" key="2">
    <citation type="submission" date="2018-11" db="EMBL/GenBank/DDBJ databases">
        <authorList>
            <consortium name="Pathogen Informatics"/>
        </authorList>
    </citation>
    <scope>NUCLEOTIDE SEQUENCE [LARGE SCALE GENOMIC DNA]</scope>
</reference>
<feature type="domain" description="C2H2-type" evidence="7">
    <location>
        <begin position="92"/>
        <end position="120"/>
    </location>
</feature>
<evidence type="ECO:0000256" key="5">
    <source>
        <dbReference type="PROSITE-ProRule" id="PRU00042"/>
    </source>
</evidence>
<feature type="compositionally biased region" description="Basic and acidic residues" evidence="6">
    <location>
        <begin position="44"/>
        <end position="61"/>
    </location>
</feature>
<dbReference type="SUPFAM" id="SSF57667">
    <property type="entry name" value="beta-beta-alpha zinc fingers"/>
    <property type="match status" value="2"/>
</dbReference>
<proteinExistence type="predicted"/>
<accession>A0A0R3SKG8</accession>
<dbReference type="EMBL" id="UYSG01002795">
    <property type="protein sequence ID" value="VDL57749.1"/>
    <property type="molecule type" value="Genomic_DNA"/>
</dbReference>
<keyword evidence="3 5" id="KW-0863">Zinc-finger</keyword>
<evidence type="ECO:0000256" key="2">
    <source>
        <dbReference type="ARBA" id="ARBA00022737"/>
    </source>
</evidence>
<dbReference type="OrthoDB" id="6110130at2759"/>
<name>A0A0R3SKG8_HYMDI</name>
<evidence type="ECO:0000259" key="7">
    <source>
        <dbReference type="PROSITE" id="PS50157"/>
    </source>
</evidence>
<dbReference type="SMART" id="SM00355">
    <property type="entry name" value="ZnF_C2H2"/>
    <property type="match status" value="4"/>
</dbReference>
<sequence length="232" mass="27404">MLRRRKVNEEDLSQCLVIVRLDPNVRSTVRIMSAVHVSPVRTESSGKEDEKDSGEKGKREKPYKCKSCEKTFRIIGDRNKHYKTVHLKIKRFKCEKCDRAYFQESELLYHDKVFHKSTDEMLVYTVVVTEFIHSYFSLLHFSHSEIKDYKCDLCGKVYFFKHELRKHVDSVHKNKKPFPCNECYLRFFTAALLRRHVKAVHKIETKNNLAPRAICVDHDTGVAFVLVFFDIL</sequence>
<dbReference type="PROSITE" id="PS50157">
    <property type="entry name" value="ZINC_FINGER_C2H2_2"/>
    <property type="match status" value="4"/>
</dbReference>
<dbReference type="Gene3D" id="3.30.160.60">
    <property type="entry name" value="Classic Zinc Finger"/>
    <property type="match status" value="3"/>
</dbReference>
<evidence type="ECO:0000313" key="8">
    <source>
        <dbReference type="EMBL" id="VDL57749.1"/>
    </source>
</evidence>
<evidence type="ECO:0000313" key="10">
    <source>
        <dbReference type="WBParaSite" id="HDID_0000543301-mRNA-1"/>
    </source>
</evidence>
<feature type="domain" description="C2H2-type" evidence="7">
    <location>
        <begin position="63"/>
        <end position="91"/>
    </location>
</feature>
<evidence type="ECO:0000256" key="3">
    <source>
        <dbReference type="ARBA" id="ARBA00022771"/>
    </source>
</evidence>
<keyword evidence="2" id="KW-0677">Repeat</keyword>
<evidence type="ECO:0000256" key="6">
    <source>
        <dbReference type="SAM" id="MobiDB-lite"/>
    </source>
</evidence>
<protein>
    <submittedName>
        <fullName evidence="10">C2H2-type domain-containing protein</fullName>
    </submittedName>
</protein>
<dbReference type="Pfam" id="PF00096">
    <property type="entry name" value="zf-C2H2"/>
    <property type="match status" value="2"/>
</dbReference>
<dbReference type="GO" id="GO:0008270">
    <property type="term" value="F:zinc ion binding"/>
    <property type="evidence" value="ECO:0007669"/>
    <property type="project" value="UniProtKB-KW"/>
</dbReference>
<dbReference type="STRING" id="6216.A0A0R3SKG8"/>
<dbReference type="WBParaSite" id="HDID_0000543301-mRNA-1">
    <property type="protein sequence ID" value="HDID_0000543301-mRNA-1"/>
    <property type="gene ID" value="HDID_0000543301"/>
</dbReference>
<evidence type="ECO:0000313" key="9">
    <source>
        <dbReference type="Proteomes" id="UP000274504"/>
    </source>
</evidence>
<keyword evidence="4" id="KW-0862">Zinc</keyword>
<organism evidence="10">
    <name type="scientific">Hymenolepis diminuta</name>
    <name type="common">Rat tapeworm</name>
    <dbReference type="NCBI Taxonomy" id="6216"/>
    <lineage>
        <taxon>Eukaryota</taxon>
        <taxon>Metazoa</taxon>
        <taxon>Spiralia</taxon>
        <taxon>Lophotrochozoa</taxon>
        <taxon>Platyhelminthes</taxon>
        <taxon>Cestoda</taxon>
        <taxon>Eucestoda</taxon>
        <taxon>Cyclophyllidea</taxon>
        <taxon>Hymenolepididae</taxon>
        <taxon>Hymenolepis</taxon>
    </lineage>
</organism>
<dbReference type="InterPro" id="IPR013087">
    <property type="entry name" value="Znf_C2H2_type"/>
</dbReference>
<keyword evidence="1" id="KW-0479">Metal-binding</keyword>
<dbReference type="PROSITE" id="PS00028">
    <property type="entry name" value="ZINC_FINGER_C2H2_1"/>
    <property type="match status" value="4"/>
</dbReference>
<dbReference type="PANTHER" id="PTHR24379">
    <property type="entry name" value="KRAB AND ZINC FINGER DOMAIN-CONTAINING"/>
    <property type="match status" value="1"/>
</dbReference>
<gene>
    <name evidence="8" type="ORF">HDID_LOCUS5431</name>
</gene>
<dbReference type="AlphaFoldDB" id="A0A0R3SKG8"/>
<evidence type="ECO:0000256" key="1">
    <source>
        <dbReference type="ARBA" id="ARBA00022723"/>
    </source>
</evidence>
<reference evidence="10" key="1">
    <citation type="submission" date="2017-02" db="UniProtKB">
        <authorList>
            <consortium name="WormBaseParasite"/>
        </authorList>
    </citation>
    <scope>IDENTIFICATION</scope>
</reference>
<evidence type="ECO:0000256" key="4">
    <source>
        <dbReference type="ARBA" id="ARBA00022833"/>
    </source>
</evidence>
<feature type="domain" description="C2H2-type" evidence="7">
    <location>
        <begin position="149"/>
        <end position="177"/>
    </location>
</feature>
<dbReference type="Proteomes" id="UP000274504">
    <property type="component" value="Unassembled WGS sequence"/>
</dbReference>
<dbReference type="PANTHER" id="PTHR24379:SF121">
    <property type="entry name" value="C2H2-TYPE DOMAIN-CONTAINING PROTEIN"/>
    <property type="match status" value="1"/>
</dbReference>
<feature type="domain" description="C2H2-type" evidence="7">
    <location>
        <begin position="178"/>
        <end position="206"/>
    </location>
</feature>
<feature type="region of interest" description="Disordered" evidence="6">
    <location>
        <begin position="40"/>
        <end position="61"/>
    </location>
</feature>
<dbReference type="InterPro" id="IPR036236">
    <property type="entry name" value="Znf_C2H2_sf"/>
</dbReference>